<name>A0A845ACI8_9SPHN</name>
<dbReference type="SMART" id="SM00710">
    <property type="entry name" value="PbH1"/>
    <property type="match status" value="5"/>
</dbReference>
<dbReference type="Gene3D" id="2.160.20.10">
    <property type="entry name" value="Single-stranded right-handed beta-helix, Pectin lyase-like"/>
    <property type="match status" value="2"/>
</dbReference>
<proteinExistence type="predicted"/>
<organism evidence="2 3">
    <name type="scientific">Qipengyuania algicida</name>
    <dbReference type="NCBI Taxonomy" id="1836209"/>
    <lineage>
        <taxon>Bacteria</taxon>
        <taxon>Pseudomonadati</taxon>
        <taxon>Pseudomonadota</taxon>
        <taxon>Alphaproteobacteria</taxon>
        <taxon>Sphingomonadales</taxon>
        <taxon>Erythrobacteraceae</taxon>
        <taxon>Qipengyuania</taxon>
    </lineage>
</organism>
<dbReference type="EMBL" id="WTYA01000002">
    <property type="protein sequence ID" value="MXP27970.1"/>
    <property type="molecule type" value="Genomic_DNA"/>
</dbReference>
<dbReference type="AlphaFoldDB" id="A0A845ACI8"/>
<protein>
    <recommendedName>
        <fullName evidence="1">Right handed beta helix domain-containing protein</fullName>
    </recommendedName>
</protein>
<dbReference type="InterPro" id="IPR039448">
    <property type="entry name" value="Beta_helix"/>
</dbReference>
<dbReference type="SUPFAM" id="SSF51126">
    <property type="entry name" value="Pectin lyase-like"/>
    <property type="match status" value="1"/>
</dbReference>
<gene>
    <name evidence="2" type="ORF">GRI58_03925</name>
</gene>
<dbReference type="InterPro" id="IPR011050">
    <property type="entry name" value="Pectin_lyase_fold/virulence"/>
</dbReference>
<dbReference type="Proteomes" id="UP000439780">
    <property type="component" value="Unassembled WGS sequence"/>
</dbReference>
<evidence type="ECO:0000259" key="1">
    <source>
        <dbReference type="Pfam" id="PF13229"/>
    </source>
</evidence>
<dbReference type="InterPro" id="IPR006626">
    <property type="entry name" value="PbH1"/>
</dbReference>
<reference evidence="2 3" key="1">
    <citation type="submission" date="2019-12" db="EMBL/GenBank/DDBJ databases">
        <title>Genomic-based taxomic classification of the family Erythrobacteraceae.</title>
        <authorList>
            <person name="Xu L."/>
        </authorList>
    </citation>
    <scope>NUCLEOTIDE SEQUENCE [LARGE SCALE GENOMIC DNA]</scope>
    <source>
        <strain evidence="2 3">KEMB 9005-328</strain>
    </source>
</reference>
<comment type="caution">
    <text evidence="2">The sequence shown here is derived from an EMBL/GenBank/DDBJ whole genome shotgun (WGS) entry which is preliminary data.</text>
</comment>
<feature type="domain" description="Right handed beta helix" evidence="1">
    <location>
        <begin position="244"/>
        <end position="386"/>
    </location>
</feature>
<dbReference type="Pfam" id="PF13229">
    <property type="entry name" value="Beta_helix"/>
    <property type="match status" value="1"/>
</dbReference>
<sequence length="450" mass="47827">MIQIDRRKALAWTSSSIVCGAFITGQAACAGTELSVTDFGASVTADPVHNRSAFLAAIDKVPTGGALVVPASEGGVFAIDTSGGLTEALAIQRKMRIILNGGIRATHGEVRENPPYLFRVEGDDVAIVGNGFISGPGASDSRNLKADISHPGLIFVTGDRFCFSGPLVQNVPKIGIHLWNCRNAAISATWRGGIRDYIRGNTALFGIRATGGGGHHIVGNRFERDDLGRRLISGYFAGGLHGETTGDVIEKNIADVHEKLAYLYASDALITDNLVHDAVQTDIVRLVGSRNIVEKLSGNRIKGGVSIYNGKDNIVRNCKFSNVMQAGIYASFQGDYKDSISGTEFIDNEIIAASHSSELQDAICIYAQSGRASNIRIVGNTVSASGEASWRNCVRVVGVPPNYVSGAAIVRNDLGGGKNGLELRRLVGAQLEYNRITDLRGGNSLVEISR</sequence>
<evidence type="ECO:0000313" key="2">
    <source>
        <dbReference type="EMBL" id="MXP27970.1"/>
    </source>
</evidence>
<dbReference type="InterPro" id="IPR012334">
    <property type="entry name" value="Pectin_lyas_fold"/>
</dbReference>
<dbReference type="OrthoDB" id="9795222at2"/>
<evidence type="ECO:0000313" key="3">
    <source>
        <dbReference type="Proteomes" id="UP000439780"/>
    </source>
</evidence>
<accession>A0A845ACI8</accession>
<keyword evidence="3" id="KW-1185">Reference proteome</keyword>
<dbReference type="RefSeq" id="WP_160752260.1">
    <property type="nucleotide sequence ID" value="NZ_WTYA01000002.1"/>
</dbReference>